<dbReference type="SUPFAM" id="SSF56801">
    <property type="entry name" value="Acetyl-CoA synthetase-like"/>
    <property type="match status" value="1"/>
</dbReference>
<dbReference type="HAMAP" id="MF_00731">
    <property type="entry name" value="MenE"/>
    <property type="match status" value="1"/>
</dbReference>
<dbReference type="EMBL" id="JBBAXC010000016">
    <property type="protein sequence ID" value="MEI5908771.1"/>
    <property type="molecule type" value="Genomic_DNA"/>
</dbReference>
<name>A0ABU8HHX5_9BACI</name>
<dbReference type="Pfam" id="PF13193">
    <property type="entry name" value="AMP-binding_C"/>
    <property type="match status" value="1"/>
</dbReference>
<comment type="similarity">
    <text evidence="5">Belongs to the ATP-dependent AMP-binding enzyme family. MenE subfamily.</text>
</comment>
<proteinExistence type="inferred from homology"/>
<keyword evidence="3 5" id="KW-0547">Nucleotide-binding</keyword>
<dbReference type="InterPro" id="IPR000873">
    <property type="entry name" value="AMP-dep_synth/lig_dom"/>
</dbReference>
<dbReference type="EC" id="6.2.1.26" evidence="5"/>
<dbReference type="InterPro" id="IPR045851">
    <property type="entry name" value="AMP-bd_C_sf"/>
</dbReference>
<protein>
    <recommendedName>
        <fullName evidence="5">2-succinylbenzoate--CoA ligase</fullName>
        <ecNumber evidence="5">6.2.1.26</ecNumber>
    </recommendedName>
    <alternativeName>
        <fullName evidence="5">o-succinylbenzoyl-CoA synthetase</fullName>
        <shortName evidence="5">OSB-CoA synthetase</shortName>
    </alternativeName>
</protein>
<gene>
    <name evidence="5" type="primary">menE</name>
    <name evidence="8" type="ORF">WAK64_17120</name>
</gene>
<dbReference type="Gene3D" id="3.30.300.30">
    <property type="match status" value="1"/>
</dbReference>
<comment type="catalytic activity">
    <reaction evidence="5">
        <text>2-succinylbenzoate + ATP + CoA = 2-succinylbenzoyl-CoA + AMP + diphosphate</text>
        <dbReference type="Rhea" id="RHEA:17009"/>
        <dbReference type="ChEBI" id="CHEBI:18325"/>
        <dbReference type="ChEBI" id="CHEBI:30616"/>
        <dbReference type="ChEBI" id="CHEBI:33019"/>
        <dbReference type="ChEBI" id="CHEBI:57287"/>
        <dbReference type="ChEBI" id="CHEBI:57364"/>
        <dbReference type="ChEBI" id="CHEBI:456215"/>
        <dbReference type="EC" id="6.2.1.26"/>
    </reaction>
</comment>
<keyword evidence="9" id="KW-1185">Reference proteome</keyword>
<evidence type="ECO:0000256" key="2">
    <source>
        <dbReference type="ARBA" id="ARBA00022598"/>
    </source>
</evidence>
<evidence type="ECO:0000313" key="9">
    <source>
        <dbReference type="Proteomes" id="UP001312865"/>
    </source>
</evidence>
<dbReference type="InterPro" id="IPR020845">
    <property type="entry name" value="AMP-binding_CS"/>
</dbReference>
<evidence type="ECO:0000256" key="3">
    <source>
        <dbReference type="ARBA" id="ARBA00022741"/>
    </source>
</evidence>
<keyword evidence="2 5" id="KW-0436">Ligase</keyword>
<feature type="domain" description="AMP-binding enzyme C-terminal" evidence="7">
    <location>
        <begin position="396"/>
        <end position="469"/>
    </location>
</feature>
<sequence>MKVPNWLVQRASQTPDRTAVVGLERNYTFRELLNESLTVGGQLRDKGVRPGDHIGVLMSNSEQMVVLIHSLQQLGCVCVLLNTRLTVNELSFQIQNADIRYICTEESFLTYCPSADVEAILMLQELFNGSEQNSLNPRTEFELTQTCSIMYTSGTTGRPKGVLQTYENHWWSAIGSVLNLGLSDKDCWLCAVPLYHISGYSIVMRSVIYGIAMKIYREFEEEKINEDLEVGKGTIISVVATMASRLLAQLENRSYSPLFRCFLLGGGPAPISLLEQCKTYGIPVYQTYGMTETCSQIVTLPPEYSLSKLGSSGKPLFPCQLMIINSNEHGEGEIAVKGPNVSPGYFKQQEANKKAYHDGWFLTGDIGYLDEEGFLYVIDRRADLIISGGENIYPAEIENILHSHPAVEDAGVIGIDHEKWGEVPFAFVSVRYDVNKQDLLKWCEQHLAKYKLPHDVLILDRLPRNASNKIVRRDLVKKLPRR</sequence>
<evidence type="ECO:0000256" key="1">
    <source>
        <dbReference type="ARBA" id="ARBA00022428"/>
    </source>
</evidence>
<dbReference type="NCBIfam" id="NF002966">
    <property type="entry name" value="PRK03640.1"/>
    <property type="match status" value="1"/>
</dbReference>
<dbReference type="PANTHER" id="PTHR43201:SF5">
    <property type="entry name" value="MEDIUM-CHAIN ACYL-COA LIGASE ACSF2, MITOCHONDRIAL"/>
    <property type="match status" value="1"/>
</dbReference>
<comment type="pathway">
    <text evidence="5">Quinol/quinone metabolism; menaquinone biosynthesis.</text>
</comment>
<comment type="pathway">
    <text evidence="5">Quinol/quinone metabolism; 1,4-dihydroxy-2-naphthoate biosynthesis; 1,4-dihydroxy-2-naphthoate from chorismate: step 5/7.</text>
</comment>
<dbReference type="GO" id="GO:0008756">
    <property type="term" value="F:o-succinylbenzoate-CoA ligase activity"/>
    <property type="evidence" value="ECO:0007669"/>
    <property type="project" value="UniProtKB-EC"/>
</dbReference>
<dbReference type="PROSITE" id="PS00455">
    <property type="entry name" value="AMP_BINDING"/>
    <property type="match status" value="1"/>
</dbReference>
<keyword evidence="1 5" id="KW-0474">Menaquinone biosynthesis</keyword>
<evidence type="ECO:0000259" key="6">
    <source>
        <dbReference type="Pfam" id="PF00501"/>
    </source>
</evidence>
<accession>A0ABU8HHX5</accession>
<comment type="caution">
    <text evidence="8">The sequence shown here is derived from an EMBL/GenBank/DDBJ whole genome shotgun (WGS) entry which is preliminary data.</text>
</comment>
<dbReference type="InterPro" id="IPR025110">
    <property type="entry name" value="AMP-bd_C"/>
</dbReference>
<reference evidence="8 9" key="1">
    <citation type="journal article" date="2018" name="J. Microbiol.">
        <title>Bacillus spongiae sp. nov., isolated from sponge of Jeju Island.</title>
        <authorList>
            <person name="Lee G.E."/>
            <person name="Im W.T."/>
            <person name="Park J.S."/>
        </authorList>
    </citation>
    <scope>NUCLEOTIDE SEQUENCE [LARGE SCALE GENOMIC DNA]</scope>
    <source>
        <strain evidence="8 9">135PIL107-10</strain>
    </source>
</reference>
<dbReference type="RefSeq" id="WP_336588219.1">
    <property type="nucleotide sequence ID" value="NZ_JBBAXC010000016.1"/>
</dbReference>
<evidence type="ECO:0000259" key="7">
    <source>
        <dbReference type="Pfam" id="PF13193"/>
    </source>
</evidence>
<dbReference type="InterPro" id="IPR042099">
    <property type="entry name" value="ANL_N_sf"/>
</dbReference>
<dbReference type="Pfam" id="PF00501">
    <property type="entry name" value="AMP-binding"/>
    <property type="match status" value="1"/>
</dbReference>
<keyword evidence="4 5" id="KW-0067">ATP-binding</keyword>
<evidence type="ECO:0000256" key="4">
    <source>
        <dbReference type="ARBA" id="ARBA00022840"/>
    </source>
</evidence>
<dbReference type="Gene3D" id="3.40.50.12780">
    <property type="entry name" value="N-terminal domain of ligase-like"/>
    <property type="match status" value="1"/>
</dbReference>
<evidence type="ECO:0000256" key="5">
    <source>
        <dbReference type="HAMAP-Rule" id="MF_00731"/>
    </source>
</evidence>
<dbReference type="NCBIfam" id="TIGR01923">
    <property type="entry name" value="menE"/>
    <property type="match status" value="1"/>
</dbReference>
<dbReference type="CDD" id="cd05912">
    <property type="entry name" value="OSB_CoA_lg"/>
    <property type="match status" value="1"/>
</dbReference>
<organism evidence="8 9">
    <name type="scientific">Bacillus spongiae</name>
    <dbReference type="NCBI Taxonomy" id="2683610"/>
    <lineage>
        <taxon>Bacteria</taxon>
        <taxon>Bacillati</taxon>
        <taxon>Bacillota</taxon>
        <taxon>Bacilli</taxon>
        <taxon>Bacillales</taxon>
        <taxon>Bacillaceae</taxon>
        <taxon>Bacillus</taxon>
    </lineage>
</organism>
<dbReference type="Proteomes" id="UP001312865">
    <property type="component" value="Unassembled WGS sequence"/>
</dbReference>
<dbReference type="InterPro" id="IPR010192">
    <property type="entry name" value="MenE"/>
</dbReference>
<dbReference type="PANTHER" id="PTHR43201">
    <property type="entry name" value="ACYL-COA SYNTHETASE"/>
    <property type="match status" value="1"/>
</dbReference>
<feature type="domain" description="AMP-dependent synthetase/ligase" evidence="6">
    <location>
        <begin position="9"/>
        <end position="346"/>
    </location>
</feature>
<evidence type="ECO:0000313" key="8">
    <source>
        <dbReference type="EMBL" id="MEI5908771.1"/>
    </source>
</evidence>
<comment type="function">
    <text evidence="5">Converts 2-succinylbenzoate (OSB) to 2-succinylbenzoyl-CoA (OSB-CoA).</text>
</comment>